<sequence length="215" mass="23614">MIRHMQLTMTSIGLAVLLLLAPLTTEIRAQAPTSGQPRQAVEVRFTMGDQFDTQHDLGAYRGDVVVMIYGDRASSDANKTLGELLHVQFHPQAKGLPPAQAQKAPPAPLPGLAPEQRSPNVHVLPVAVIGKVPNVVKGVIRSQFKRGASEVPVWLDFEDRMKTTFGMTSEVPNVVILDSQGRLRYRLAGEVNQQHYQRLTQVIDQLRKEAAGVAQ</sequence>
<accession>A0A6C2YUU4</accession>
<dbReference type="Proteomes" id="UP000464378">
    <property type="component" value="Chromosome"/>
</dbReference>
<gene>
    <name evidence="1" type="ORF">GMBLW1_42600</name>
</gene>
<protein>
    <recommendedName>
        <fullName evidence="3">Thioredoxin domain-containing protein</fullName>
    </recommendedName>
</protein>
<evidence type="ECO:0000313" key="1">
    <source>
        <dbReference type="EMBL" id="VIP04933.1"/>
    </source>
</evidence>
<dbReference type="Gene3D" id="3.40.30.10">
    <property type="entry name" value="Glutaredoxin"/>
    <property type="match status" value="1"/>
</dbReference>
<dbReference type="KEGG" id="tim:GMBLW1_42600"/>
<dbReference type="EMBL" id="LR593887">
    <property type="protein sequence ID" value="VTS07224.1"/>
    <property type="molecule type" value="Genomic_DNA"/>
</dbReference>
<keyword evidence="2" id="KW-1185">Reference proteome</keyword>
<dbReference type="EMBL" id="LR586016">
    <property type="protein sequence ID" value="VIP04933.1"/>
    <property type="molecule type" value="Genomic_DNA"/>
</dbReference>
<reference evidence="1" key="1">
    <citation type="submission" date="2019-04" db="EMBL/GenBank/DDBJ databases">
        <authorList>
            <consortium name="Science for Life Laboratories"/>
        </authorList>
    </citation>
    <scope>NUCLEOTIDE SEQUENCE</scope>
    <source>
        <strain evidence="1">MBLW1</strain>
    </source>
</reference>
<dbReference type="InParanoid" id="A0A6C2YUU4"/>
<proteinExistence type="predicted"/>
<evidence type="ECO:0008006" key="3">
    <source>
        <dbReference type="Google" id="ProtNLM"/>
    </source>
</evidence>
<name>A0A6C2YUU4_9BACT</name>
<organism evidence="1">
    <name type="scientific">Tuwongella immobilis</name>
    <dbReference type="NCBI Taxonomy" id="692036"/>
    <lineage>
        <taxon>Bacteria</taxon>
        <taxon>Pseudomonadati</taxon>
        <taxon>Planctomycetota</taxon>
        <taxon>Planctomycetia</taxon>
        <taxon>Gemmatales</taxon>
        <taxon>Gemmataceae</taxon>
        <taxon>Tuwongella</taxon>
    </lineage>
</organism>
<dbReference type="AlphaFoldDB" id="A0A6C2YUU4"/>
<evidence type="ECO:0000313" key="2">
    <source>
        <dbReference type="Proteomes" id="UP000464378"/>
    </source>
</evidence>